<organism evidence="1 2">
    <name type="scientific">Orenia marismortui</name>
    <dbReference type="NCBI Taxonomy" id="46469"/>
    <lineage>
        <taxon>Bacteria</taxon>
        <taxon>Bacillati</taxon>
        <taxon>Bacillota</taxon>
        <taxon>Clostridia</taxon>
        <taxon>Halanaerobiales</taxon>
        <taxon>Halobacteroidaceae</taxon>
        <taxon>Orenia</taxon>
    </lineage>
</organism>
<keyword evidence="2" id="KW-1185">Reference proteome</keyword>
<reference evidence="1 2" key="1">
    <citation type="submission" date="2019-03" db="EMBL/GenBank/DDBJ databases">
        <title>Subsurface microbial communities from deep shales in Ohio and West Virginia, USA.</title>
        <authorList>
            <person name="Wrighton K."/>
        </authorList>
    </citation>
    <scope>NUCLEOTIDE SEQUENCE [LARGE SCALE GENOMIC DNA]</scope>
    <source>
        <strain evidence="1 2">MSL 6dP</strain>
    </source>
</reference>
<proteinExistence type="predicted"/>
<gene>
    <name evidence="1" type="ORF">C7959_1598</name>
</gene>
<dbReference type="InterPro" id="IPR021808">
    <property type="entry name" value="DUF3383"/>
</dbReference>
<sequence length="343" mass="37249">MDEVLINIHDNTGAIAQKGFGLPLIFDPNNNLVYQEVTDISQISGVAAGDLAYDQANIILGQEPKPEKVAIYGFDISAVDATFTTIGEALDDLITRRNDWYWGVLASRVDADITAFSDWIASKAKVGAAQLDIAKTPTEIETFMAGMSNQRMAIFAHDGGIDTEDQFLAAGTVGRIAALVPGSYTVKFKTINTVASTTYQEADITTILNADCNTYVNNMGEDYISEGKLSNGDFIDTQVAKDWISARYREGIFKLLKDNEKIAFDDSGIAQVVSVIKSVNKQAASNGMVAQDGDGNYIMSVKYPRRADIPDNDRANRIVSGLKSSVTLAGAIHRAEVDFYLEI</sequence>
<accession>A0A4R8GEU6</accession>
<protein>
    <submittedName>
        <fullName evidence="1">Uncharacterized protein DUF3383</fullName>
    </submittedName>
</protein>
<dbReference type="RefSeq" id="WP_166668040.1">
    <property type="nucleotide sequence ID" value="NZ_SOEG01000059.1"/>
</dbReference>
<evidence type="ECO:0000313" key="2">
    <source>
        <dbReference type="Proteomes" id="UP000295832"/>
    </source>
</evidence>
<dbReference type="Pfam" id="PF11863">
    <property type="entry name" value="DUF3383"/>
    <property type="match status" value="1"/>
</dbReference>
<dbReference type="AlphaFoldDB" id="A0A4R8GEU6"/>
<comment type="caution">
    <text evidence="1">The sequence shown here is derived from an EMBL/GenBank/DDBJ whole genome shotgun (WGS) entry which is preliminary data.</text>
</comment>
<dbReference type="STRING" id="926561.GCA_000379025_03191"/>
<dbReference type="EMBL" id="SOEG01000059">
    <property type="protein sequence ID" value="TDX43705.1"/>
    <property type="molecule type" value="Genomic_DNA"/>
</dbReference>
<dbReference type="Proteomes" id="UP000295832">
    <property type="component" value="Unassembled WGS sequence"/>
</dbReference>
<evidence type="ECO:0000313" key="1">
    <source>
        <dbReference type="EMBL" id="TDX43705.1"/>
    </source>
</evidence>
<name>A0A4R8GEU6_9FIRM</name>